<dbReference type="SUPFAM" id="SSF54292">
    <property type="entry name" value="2Fe-2S ferredoxin-like"/>
    <property type="match status" value="1"/>
</dbReference>
<keyword evidence="5" id="KW-0411">Iron-sulfur</keyword>
<dbReference type="InterPro" id="IPR001055">
    <property type="entry name" value="Adrenodoxin-like"/>
</dbReference>
<dbReference type="GO" id="GO:0009055">
    <property type="term" value="F:electron transfer activity"/>
    <property type="evidence" value="ECO:0007669"/>
    <property type="project" value="TreeGrafter"/>
</dbReference>
<dbReference type="PANTHER" id="PTHR23426:SF65">
    <property type="entry name" value="FERREDOXIN-2, MITOCHONDRIAL"/>
    <property type="match status" value="1"/>
</dbReference>
<keyword evidence="10" id="KW-1185">Reference proteome</keyword>
<proteinExistence type="inferred from homology"/>
<dbReference type="GO" id="GO:0046872">
    <property type="term" value="F:metal ion binding"/>
    <property type="evidence" value="ECO:0007669"/>
    <property type="project" value="UniProtKB-KW"/>
</dbReference>
<evidence type="ECO:0000313" key="9">
    <source>
        <dbReference type="EMBL" id="ATG46815.1"/>
    </source>
</evidence>
<comment type="cofactor">
    <cofactor evidence="6">
        <name>[2Fe-2S] cluster</name>
        <dbReference type="ChEBI" id="CHEBI:190135"/>
    </cofactor>
</comment>
<dbReference type="GO" id="GO:0140647">
    <property type="term" value="P:P450-containing electron transport chain"/>
    <property type="evidence" value="ECO:0007669"/>
    <property type="project" value="InterPro"/>
</dbReference>
<dbReference type="PROSITE" id="PS51085">
    <property type="entry name" value="2FE2S_FER_2"/>
    <property type="match status" value="1"/>
</dbReference>
<dbReference type="InterPro" id="IPR012675">
    <property type="entry name" value="Beta-grasp_dom_sf"/>
</dbReference>
<dbReference type="InterPro" id="IPR001041">
    <property type="entry name" value="2Fe-2S_ferredoxin-type"/>
</dbReference>
<name>A0A291G9F6_9RHOB</name>
<dbReference type="EMBL" id="CP022196">
    <property type="protein sequence ID" value="ATG46815.1"/>
    <property type="molecule type" value="Genomic_DNA"/>
</dbReference>
<evidence type="ECO:0000256" key="1">
    <source>
        <dbReference type="ARBA" id="ARBA00010914"/>
    </source>
</evidence>
<protein>
    <recommendedName>
        <fullName evidence="8">2Fe-2S ferredoxin-type domain-containing protein</fullName>
    </recommendedName>
</protein>
<accession>A0A291G9F6</accession>
<feature type="region of interest" description="Disordered" evidence="7">
    <location>
        <begin position="1"/>
        <end position="21"/>
    </location>
</feature>
<dbReference type="GO" id="GO:0051537">
    <property type="term" value="F:2 iron, 2 sulfur cluster binding"/>
    <property type="evidence" value="ECO:0007669"/>
    <property type="project" value="UniProtKB-KW"/>
</dbReference>
<evidence type="ECO:0000313" key="10">
    <source>
        <dbReference type="Proteomes" id="UP000217935"/>
    </source>
</evidence>
<dbReference type="RefSeq" id="WP_096804998.1">
    <property type="nucleotide sequence ID" value="NZ_CP022196.1"/>
</dbReference>
<reference evidence="9 10" key="1">
    <citation type="submission" date="2017-06" db="EMBL/GenBank/DDBJ databases">
        <title>Celeribacter sp. TSPH2 complete genome sequence.</title>
        <authorList>
            <person name="Woo J.-H."/>
            <person name="Kim H.-S."/>
        </authorList>
    </citation>
    <scope>NUCLEOTIDE SEQUENCE [LARGE SCALE GENOMIC DNA]</scope>
    <source>
        <strain evidence="9 10">TSPH2</strain>
    </source>
</reference>
<feature type="domain" description="2Fe-2S ferredoxin-type" evidence="8">
    <location>
        <begin position="2"/>
        <end position="102"/>
    </location>
</feature>
<dbReference type="PROSITE" id="PS00814">
    <property type="entry name" value="ADX"/>
    <property type="match status" value="1"/>
</dbReference>
<gene>
    <name evidence="9" type="ORF">CEW89_04115</name>
</gene>
<dbReference type="Pfam" id="PF00111">
    <property type="entry name" value="Fer2"/>
    <property type="match status" value="1"/>
</dbReference>
<dbReference type="AlphaFoldDB" id="A0A291G9F6"/>
<dbReference type="InterPro" id="IPR036010">
    <property type="entry name" value="2Fe-2S_ferredoxin-like_sf"/>
</dbReference>
<dbReference type="CDD" id="cd00207">
    <property type="entry name" value="fer2"/>
    <property type="match status" value="1"/>
</dbReference>
<keyword evidence="4" id="KW-0408">Iron</keyword>
<keyword evidence="3" id="KW-0479">Metal-binding</keyword>
<evidence type="ECO:0000256" key="2">
    <source>
        <dbReference type="ARBA" id="ARBA00022714"/>
    </source>
</evidence>
<evidence type="ECO:0000256" key="4">
    <source>
        <dbReference type="ARBA" id="ARBA00023004"/>
    </source>
</evidence>
<dbReference type="Gene3D" id="3.10.20.30">
    <property type="match status" value="1"/>
</dbReference>
<evidence type="ECO:0000256" key="3">
    <source>
        <dbReference type="ARBA" id="ARBA00022723"/>
    </source>
</evidence>
<organism evidence="9 10">
    <name type="scientific">Celeribacter ethanolicus</name>
    <dbReference type="NCBI Taxonomy" id="1758178"/>
    <lineage>
        <taxon>Bacteria</taxon>
        <taxon>Pseudomonadati</taxon>
        <taxon>Pseudomonadota</taxon>
        <taxon>Alphaproteobacteria</taxon>
        <taxon>Rhodobacterales</taxon>
        <taxon>Roseobacteraceae</taxon>
        <taxon>Celeribacter</taxon>
    </lineage>
</organism>
<evidence type="ECO:0000256" key="7">
    <source>
        <dbReference type="SAM" id="MobiDB-lite"/>
    </source>
</evidence>
<dbReference type="OrthoDB" id="9799640at2"/>
<dbReference type="Proteomes" id="UP000217935">
    <property type="component" value="Chromosome"/>
</dbReference>
<keyword evidence="2" id="KW-0001">2Fe-2S</keyword>
<dbReference type="KEGG" id="ceh:CEW89_04115"/>
<evidence type="ECO:0000259" key="8">
    <source>
        <dbReference type="PROSITE" id="PS51085"/>
    </source>
</evidence>
<comment type="similarity">
    <text evidence="1">Belongs to the adrenodoxin/putidaredoxin family.</text>
</comment>
<dbReference type="PANTHER" id="PTHR23426">
    <property type="entry name" value="FERREDOXIN/ADRENODOXIN"/>
    <property type="match status" value="1"/>
</dbReference>
<dbReference type="STRING" id="1758178.GCA_001550095_02832"/>
<evidence type="ECO:0000256" key="5">
    <source>
        <dbReference type="ARBA" id="ARBA00023014"/>
    </source>
</evidence>
<sequence>MTSVPLIFRQSDGSETPVEVQSGRTVMEAAVMAGIPGIEGECGGSLSCATCHVYAPEGFEAPGDYEADMLDFAESPRRETSRLSCQIKVMPELAGTVFEVPA</sequence>
<dbReference type="InterPro" id="IPR018298">
    <property type="entry name" value="Adrenodoxin_Fe-S_BS"/>
</dbReference>
<evidence type="ECO:0000256" key="6">
    <source>
        <dbReference type="ARBA" id="ARBA00034078"/>
    </source>
</evidence>